<protein>
    <submittedName>
        <fullName evidence="1">Uncharacterized protein</fullName>
    </submittedName>
</protein>
<sequence length="34" mass="4112">MFSLLLCALACESRRHFCFTVKVKYLIYRDSRLK</sequence>
<accession>A0A8S5N5B3</accession>
<evidence type="ECO:0000313" key="1">
    <source>
        <dbReference type="EMBL" id="DAD89901.1"/>
    </source>
</evidence>
<proteinExistence type="predicted"/>
<dbReference type="EMBL" id="BK015071">
    <property type="protein sequence ID" value="DAD89901.1"/>
    <property type="molecule type" value="Genomic_DNA"/>
</dbReference>
<reference evidence="1" key="1">
    <citation type="journal article" date="2021" name="Proc. Natl. Acad. Sci. U.S.A.">
        <title>A Catalog of Tens of Thousands of Viruses from Human Metagenomes Reveals Hidden Associations with Chronic Diseases.</title>
        <authorList>
            <person name="Tisza M.J."/>
            <person name="Buck C.B."/>
        </authorList>
    </citation>
    <scope>NUCLEOTIDE SEQUENCE</scope>
    <source>
        <strain evidence="1">CtHGG8</strain>
    </source>
</reference>
<name>A0A8S5N5B3_9CAUD</name>
<organism evidence="1">
    <name type="scientific">Siphoviridae sp. ctHGG8</name>
    <dbReference type="NCBI Taxonomy" id="2826230"/>
    <lineage>
        <taxon>Viruses</taxon>
        <taxon>Duplodnaviria</taxon>
        <taxon>Heunggongvirae</taxon>
        <taxon>Uroviricota</taxon>
        <taxon>Caudoviricetes</taxon>
    </lineage>
</organism>